<reference evidence="3 4" key="1">
    <citation type="submission" date="2019-02" db="EMBL/GenBank/DDBJ databases">
        <title>Sequencing the genomes of 1000 actinobacteria strains.</title>
        <authorList>
            <person name="Klenk H.-P."/>
        </authorList>
    </citation>
    <scope>NUCLEOTIDE SEQUENCE [LARGE SCALE GENOMIC DNA]</scope>
    <source>
        <strain evidence="3 4">DSM 18319</strain>
    </source>
</reference>
<feature type="transmembrane region" description="Helical" evidence="1">
    <location>
        <begin position="42"/>
        <end position="61"/>
    </location>
</feature>
<dbReference type="RefSeq" id="WP_242616208.1">
    <property type="nucleotide sequence ID" value="NZ_SHLC01000001.1"/>
</dbReference>
<keyword evidence="1" id="KW-0472">Membrane</keyword>
<keyword evidence="4" id="KW-1185">Reference proteome</keyword>
<dbReference type="PANTHER" id="PTHR37938:SF1">
    <property type="entry name" value="BLL0215 PROTEIN"/>
    <property type="match status" value="1"/>
</dbReference>
<accession>A0A4Q8AK97</accession>
<feature type="transmembrane region" description="Helical" evidence="1">
    <location>
        <begin position="67"/>
        <end position="92"/>
    </location>
</feature>
<dbReference type="Proteomes" id="UP000291483">
    <property type="component" value="Unassembled WGS sequence"/>
</dbReference>
<dbReference type="AlphaFoldDB" id="A0A4Q8AK97"/>
<dbReference type="Pfam" id="PF03703">
    <property type="entry name" value="bPH_2"/>
    <property type="match status" value="1"/>
</dbReference>
<gene>
    <name evidence="3" type="ORF">EV379_0628</name>
</gene>
<evidence type="ECO:0000313" key="3">
    <source>
        <dbReference type="EMBL" id="RZU64333.1"/>
    </source>
</evidence>
<proteinExistence type="predicted"/>
<name>A0A4Q8AK97_9MICO</name>
<dbReference type="InterPro" id="IPR005182">
    <property type="entry name" value="YdbS-like_PH"/>
</dbReference>
<sequence>MTNVGGAGLPAPGGMPAPAGGQQIAAPAEHVVARVRRHGRMLFWPSILLIAVCGAAGYYAGQMDEEWQSIAILAGAALLVLLGFVLPLLAWLSRRYTITTRRVIVRHGFFVQVRQELMHSRGYDVSVRRSWLQSAFRTGDILINTGLEKPIVLRDVPNADLVQRTLHDLMEANQSYIAARRQQDQATPGDHTIAWGQR</sequence>
<dbReference type="EMBL" id="SHLC01000001">
    <property type="protein sequence ID" value="RZU64333.1"/>
    <property type="molecule type" value="Genomic_DNA"/>
</dbReference>
<keyword evidence="1" id="KW-0812">Transmembrane</keyword>
<evidence type="ECO:0000256" key="1">
    <source>
        <dbReference type="SAM" id="Phobius"/>
    </source>
</evidence>
<protein>
    <submittedName>
        <fullName evidence="3">Membrane protein YdbS with pleckstrin-like domain</fullName>
    </submittedName>
</protein>
<feature type="domain" description="YdbS-like PH" evidence="2">
    <location>
        <begin position="91"/>
        <end position="165"/>
    </location>
</feature>
<dbReference type="PANTHER" id="PTHR37938">
    <property type="entry name" value="BLL0215 PROTEIN"/>
    <property type="match status" value="1"/>
</dbReference>
<evidence type="ECO:0000259" key="2">
    <source>
        <dbReference type="Pfam" id="PF03703"/>
    </source>
</evidence>
<evidence type="ECO:0000313" key="4">
    <source>
        <dbReference type="Proteomes" id="UP000291483"/>
    </source>
</evidence>
<organism evidence="3 4">
    <name type="scientific">Microterricola gilva</name>
    <dbReference type="NCBI Taxonomy" id="393267"/>
    <lineage>
        <taxon>Bacteria</taxon>
        <taxon>Bacillati</taxon>
        <taxon>Actinomycetota</taxon>
        <taxon>Actinomycetes</taxon>
        <taxon>Micrococcales</taxon>
        <taxon>Microbacteriaceae</taxon>
        <taxon>Microterricola</taxon>
    </lineage>
</organism>
<comment type="caution">
    <text evidence="3">The sequence shown here is derived from an EMBL/GenBank/DDBJ whole genome shotgun (WGS) entry which is preliminary data.</text>
</comment>
<keyword evidence="1" id="KW-1133">Transmembrane helix</keyword>